<gene>
    <name evidence="2" type="ORF">ACFSBT_01565</name>
</gene>
<organism evidence="2 3">
    <name type="scientific">Halomarina rubra</name>
    <dbReference type="NCBI Taxonomy" id="2071873"/>
    <lineage>
        <taxon>Archaea</taxon>
        <taxon>Methanobacteriati</taxon>
        <taxon>Methanobacteriota</taxon>
        <taxon>Stenosarchaea group</taxon>
        <taxon>Halobacteria</taxon>
        <taxon>Halobacteriales</taxon>
        <taxon>Natronomonadaceae</taxon>
        <taxon>Halomarina</taxon>
    </lineage>
</organism>
<dbReference type="InterPro" id="IPR036388">
    <property type="entry name" value="WH-like_DNA-bd_sf"/>
</dbReference>
<comment type="caution">
    <text evidence="2">The sequence shown here is derived from an EMBL/GenBank/DDBJ whole genome shotgun (WGS) entry which is preliminary data.</text>
</comment>
<dbReference type="EMBL" id="JBHUDC010000002">
    <property type="protein sequence ID" value="MFD1511966.1"/>
    <property type="molecule type" value="Genomic_DNA"/>
</dbReference>
<reference evidence="2 3" key="1">
    <citation type="journal article" date="2019" name="Int. J. Syst. Evol. Microbiol.">
        <title>The Global Catalogue of Microorganisms (GCM) 10K type strain sequencing project: providing services to taxonomists for standard genome sequencing and annotation.</title>
        <authorList>
            <consortium name="The Broad Institute Genomics Platform"/>
            <consortium name="The Broad Institute Genome Sequencing Center for Infectious Disease"/>
            <person name="Wu L."/>
            <person name="Ma J."/>
        </authorList>
    </citation>
    <scope>NUCLEOTIDE SEQUENCE [LARGE SCALE GENOMIC DNA]</scope>
    <source>
        <strain evidence="2 3">CGMCC 1.12563</strain>
    </source>
</reference>
<feature type="region of interest" description="Disordered" evidence="1">
    <location>
        <begin position="128"/>
        <end position="153"/>
    </location>
</feature>
<dbReference type="SUPFAM" id="SSF46767">
    <property type="entry name" value="Methylated DNA-protein cysteine methyltransferase, C-terminal domain"/>
    <property type="match status" value="1"/>
</dbReference>
<dbReference type="RefSeq" id="WP_250871951.1">
    <property type="nucleotide sequence ID" value="NZ_JALXFV010000002.1"/>
</dbReference>
<protein>
    <submittedName>
        <fullName evidence="2">MGMT family protein</fullName>
    </submittedName>
</protein>
<dbReference type="AlphaFoldDB" id="A0ABD6ARL4"/>
<evidence type="ECO:0000313" key="3">
    <source>
        <dbReference type="Proteomes" id="UP001597187"/>
    </source>
</evidence>
<proteinExistence type="predicted"/>
<dbReference type="Gene3D" id="1.10.10.10">
    <property type="entry name" value="Winged helix-like DNA-binding domain superfamily/Winged helix DNA-binding domain"/>
    <property type="match status" value="1"/>
</dbReference>
<dbReference type="Proteomes" id="UP001597187">
    <property type="component" value="Unassembled WGS sequence"/>
</dbReference>
<keyword evidence="3" id="KW-1185">Reference proteome</keyword>
<evidence type="ECO:0000313" key="2">
    <source>
        <dbReference type="EMBL" id="MFD1511966.1"/>
    </source>
</evidence>
<dbReference type="InterPro" id="IPR036217">
    <property type="entry name" value="MethylDNA_cys_MeTrfase_DNAb"/>
</dbReference>
<evidence type="ECO:0000256" key="1">
    <source>
        <dbReference type="SAM" id="MobiDB-lite"/>
    </source>
</evidence>
<feature type="compositionally biased region" description="Basic and acidic residues" evidence="1">
    <location>
        <begin position="143"/>
        <end position="153"/>
    </location>
</feature>
<accession>A0ABD6ARL4</accession>
<sequence length="153" mass="17176">MDDVAGIYAREFEYLDRYVQVGIASGKVISLTFPRTPEDDAETDHPLLDRIEAYLEGDDESFDDVELALTVPTDQREVLLAVRKIPFRKQVTVERLVRNVAGLDADDEADHDTVRTALANNPIPLLVPDHRVRDGPSGAPPEVEQRLRSIEEL</sequence>
<name>A0ABD6ARL4_9EURY</name>